<dbReference type="Proteomes" id="UP000479000">
    <property type="component" value="Unassembled WGS sequence"/>
</dbReference>
<gene>
    <name evidence="1" type="ORF">NTEN_LOCUS14381</name>
</gene>
<accession>A0A6H5GXB9</accession>
<name>A0A6H5GXB9_9HEMI</name>
<dbReference type="AlphaFoldDB" id="A0A6H5GXB9"/>
<keyword evidence="2" id="KW-1185">Reference proteome</keyword>
<dbReference type="EMBL" id="CADCXU010021609">
    <property type="protein sequence ID" value="CAB0009216.1"/>
    <property type="molecule type" value="Genomic_DNA"/>
</dbReference>
<evidence type="ECO:0000313" key="1">
    <source>
        <dbReference type="EMBL" id="CAB0009216.1"/>
    </source>
</evidence>
<evidence type="ECO:0000313" key="2">
    <source>
        <dbReference type="Proteomes" id="UP000479000"/>
    </source>
</evidence>
<proteinExistence type="predicted"/>
<sequence>MVAVRQVCPWAELQLARLGQGKPKRPKTWGNLLENTWWFSIAPIKWTSEDWGVSSKVWPNQDRGDALTNLTASSSQCFRWLLNKSASFSWQGKKKRLISSS</sequence>
<organism evidence="1 2">
    <name type="scientific">Nesidiocoris tenuis</name>
    <dbReference type="NCBI Taxonomy" id="355587"/>
    <lineage>
        <taxon>Eukaryota</taxon>
        <taxon>Metazoa</taxon>
        <taxon>Ecdysozoa</taxon>
        <taxon>Arthropoda</taxon>
        <taxon>Hexapoda</taxon>
        <taxon>Insecta</taxon>
        <taxon>Pterygota</taxon>
        <taxon>Neoptera</taxon>
        <taxon>Paraneoptera</taxon>
        <taxon>Hemiptera</taxon>
        <taxon>Heteroptera</taxon>
        <taxon>Panheteroptera</taxon>
        <taxon>Cimicomorpha</taxon>
        <taxon>Miridae</taxon>
        <taxon>Dicyphina</taxon>
        <taxon>Nesidiocoris</taxon>
    </lineage>
</organism>
<feature type="non-terminal residue" evidence="1">
    <location>
        <position position="101"/>
    </location>
</feature>
<reference evidence="1 2" key="1">
    <citation type="submission" date="2020-02" db="EMBL/GenBank/DDBJ databases">
        <authorList>
            <person name="Ferguson B K."/>
        </authorList>
    </citation>
    <scope>NUCLEOTIDE SEQUENCE [LARGE SCALE GENOMIC DNA]</scope>
</reference>
<protein>
    <submittedName>
        <fullName evidence="1">Uncharacterized protein</fullName>
    </submittedName>
</protein>